<proteinExistence type="predicted"/>
<gene>
    <name evidence="2" type="ORF">HMPREF1120_03078</name>
</gene>
<feature type="region of interest" description="Disordered" evidence="1">
    <location>
        <begin position="84"/>
        <end position="126"/>
    </location>
</feature>
<dbReference type="Proteomes" id="UP000007304">
    <property type="component" value="Unassembled WGS sequence"/>
</dbReference>
<dbReference type="GeneID" id="20307717"/>
<sequence>MSWCQVVQLLRDLAYVLLWAVIFWRAVTSLPKMSIFSSSAGSQREREIDYVANLKLFKLSDDGLNHLQYRVALEQLRRRKAAEPCHSHGGAGVAVAHGCHRRASRGKRHPWPSTTGRKPETNNEDH</sequence>
<accession>H6BUP4</accession>
<feature type="compositionally biased region" description="Basic and acidic residues" evidence="1">
    <location>
        <begin position="117"/>
        <end position="126"/>
    </location>
</feature>
<name>H6BUP4_EXODN</name>
<organism evidence="2 3">
    <name type="scientific">Exophiala dermatitidis (strain ATCC 34100 / CBS 525.76 / NIH/UT8656)</name>
    <name type="common">Black yeast</name>
    <name type="synonym">Wangiella dermatitidis</name>
    <dbReference type="NCBI Taxonomy" id="858893"/>
    <lineage>
        <taxon>Eukaryota</taxon>
        <taxon>Fungi</taxon>
        <taxon>Dikarya</taxon>
        <taxon>Ascomycota</taxon>
        <taxon>Pezizomycotina</taxon>
        <taxon>Eurotiomycetes</taxon>
        <taxon>Chaetothyriomycetidae</taxon>
        <taxon>Chaetothyriales</taxon>
        <taxon>Herpotrichiellaceae</taxon>
        <taxon>Exophiala</taxon>
    </lineage>
</organism>
<dbReference type="RefSeq" id="XP_009155380.1">
    <property type="nucleotide sequence ID" value="XM_009157132.1"/>
</dbReference>
<reference evidence="2" key="1">
    <citation type="submission" date="2011-07" db="EMBL/GenBank/DDBJ databases">
        <title>The Genome Sequence of Exophiala (Wangiella) dermatitidis NIH/UT8656.</title>
        <authorList>
            <consortium name="The Broad Institute Genome Sequencing Platform"/>
            <person name="Cuomo C."/>
            <person name="Wang Z."/>
            <person name="Hunicke-Smith S."/>
            <person name="Szanislo P.J."/>
            <person name="Earl A."/>
            <person name="Young S.K."/>
            <person name="Zeng Q."/>
            <person name="Gargeya S."/>
            <person name="Fitzgerald M."/>
            <person name="Haas B."/>
            <person name="Abouelleil A."/>
            <person name="Alvarado L."/>
            <person name="Arachchi H.M."/>
            <person name="Berlin A."/>
            <person name="Brown A."/>
            <person name="Chapman S.B."/>
            <person name="Chen Z."/>
            <person name="Dunbar C."/>
            <person name="Freedman E."/>
            <person name="Gearin G."/>
            <person name="Gellesch M."/>
            <person name="Goldberg J."/>
            <person name="Griggs A."/>
            <person name="Gujja S."/>
            <person name="Heiman D."/>
            <person name="Howarth C."/>
            <person name="Larson L."/>
            <person name="Lui A."/>
            <person name="MacDonald P.J.P."/>
            <person name="Montmayeur A."/>
            <person name="Murphy C."/>
            <person name="Neiman D."/>
            <person name="Pearson M."/>
            <person name="Priest M."/>
            <person name="Roberts A."/>
            <person name="Saif S."/>
            <person name="Shea T."/>
            <person name="Shenoy N."/>
            <person name="Sisk P."/>
            <person name="Stolte C."/>
            <person name="Sykes S."/>
            <person name="Wortman J."/>
            <person name="Nusbaum C."/>
            <person name="Birren B."/>
        </authorList>
    </citation>
    <scope>NUCLEOTIDE SEQUENCE</scope>
    <source>
        <strain evidence="2">NIH/UT8656</strain>
    </source>
</reference>
<protein>
    <submittedName>
        <fullName evidence="2">Uncharacterized protein</fullName>
    </submittedName>
</protein>
<dbReference type="AlphaFoldDB" id="H6BUP4"/>
<evidence type="ECO:0000313" key="2">
    <source>
        <dbReference type="EMBL" id="EHY54919.1"/>
    </source>
</evidence>
<dbReference type="HOGENOM" id="CLU_1981608_0_0_1"/>
<dbReference type="EMBL" id="JH226132">
    <property type="protein sequence ID" value="EHY54919.1"/>
    <property type="molecule type" value="Genomic_DNA"/>
</dbReference>
<keyword evidence="3" id="KW-1185">Reference proteome</keyword>
<evidence type="ECO:0000256" key="1">
    <source>
        <dbReference type="SAM" id="MobiDB-lite"/>
    </source>
</evidence>
<feature type="compositionally biased region" description="Basic residues" evidence="1">
    <location>
        <begin position="98"/>
        <end position="110"/>
    </location>
</feature>
<dbReference type="VEuPathDB" id="FungiDB:HMPREF1120_03078"/>
<evidence type="ECO:0000313" key="3">
    <source>
        <dbReference type="Proteomes" id="UP000007304"/>
    </source>
</evidence>
<dbReference type="InParanoid" id="H6BUP4"/>